<proteinExistence type="predicted"/>
<organism evidence="1 2">
    <name type="scientific">Zhengella mangrovi</name>
    <dbReference type="NCBI Taxonomy" id="1982044"/>
    <lineage>
        <taxon>Bacteria</taxon>
        <taxon>Pseudomonadati</taxon>
        <taxon>Pseudomonadota</taxon>
        <taxon>Alphaproteobacteria</taxon>
        <taxon>Hyphomicrobiales</taxon>
        <taxon>Notoacmeibacteraceae</taxon>
        <taxon>Zhengella</taxon>
    </lineage>
</organism>
<dbReference type="AlphaFoldDB" id="A0A2G1QRM1"/>
<dbReference type="RefSeq" id="WP_099304778.1">
    <property type="nucleotide sequence ID" value="NZ_PDVP01000002.1"/>
</dbReference>
<dbReference type="EMBL" id="PDVP01000002">
    <property type="protein sequence ID" value="PHP68173.1"/>
    <property type="molecule type" value="Genomic_DNA"/>
</dbReference>
<name>A0A2G1QRM1_9HYPH</name>
<dbReference type="Proteomes" id="UP000221168">
    <property type="component" value="Unassembled WGS sequence"/>
</dbReference>
<keyword evidence="2" id="KW-1185">Reference proteome</keyword>
<comment type="caution">
    <text evidence="1">The sequence shown here is derived from an EMBL/GenBank/DDBJ whole genome shotgun (WGS) entry which is preliminary data.</text>
</comment>
<reference evidence="1 2" key="1">
    <citation type="submission" date="2017-10" db="EMBL/GenBank/DDBJ databases">
        <title>Sedimentibacterium mangrovi gen. nov., sp. nov., a novel member of family Phyllobacteriacea isolated from mangrove sediment.</title>
        <authorList>
            <person name="Liao H."/>
            <person name="Tian Y."/>
        </authorList>
    </citation>
    <scope>NUCLEOTIDE SEQUENCE [LARGE SCALE GENOMIC DNA]</scope>
    <source>
        <strain evidence="1 2">X9-2-2</strain>
    </source>
</reference>
<dbReference type="OrthoDB" id="287253at2"/>
<gene>
    <name evidence="1" type="ORF">CSC94_05850</name>
</gene>
<sequence>MIEADITITNNADWSIPLIFTDEATGASYDFTGDTFKMHVRASASSPVTSLALTTANGGVASTDLSAGKITLEIGKGDLDPGSYVYDLIRVTGSAEEYLVGGALTVSDGVTT</sequence>
<evidence type="ECO:0000313" key="1">
    <source>
        <dbReference type="EMBL" id="PHP68173.1"/>
    </source>
</evidence>
<evidence type="ECO:0000313" key="2">
    <source>
        <dbReference type="Proteomes" id="UP000221168"/>
    </source>
</evidence>
<protein>
    <submittedName>
        <fullName evidence="1">Uncharacterized protein</fullName>
    </submittedName>
</protein>
<accession>A0A2G1QRM1</accession>